<dbReference type="SUPFAM" id="SSF51679">
    <property type="entry name" value="Bacterial luciferase-like"/>
    <property type="match status" value="1"/>
</dbReference>
<feature type="domain" description="Luciferase-like" evidence="1">
    <location>
        <begin position="25"/>
        <end position="273"/>
    </location>
</feature>
<accession>A0A1C3TY36</accession>
<keyword evidence="2" id="KW-0560">Oxidoreductase</keyword>
<dbReference type="InterPro" id="IPR036661">
    <property type="entry name" value="Luciferase-like_sf"/>
</dbReference>
<dbReference type="EMBL" id="FMAG01000001">
    <property type="protein sequence ID" value="SCB08173.1"/>
    <property type="molecule type" value="Genomic_DNA"/>
</dbReference>
<evidence type="ECO:0000313" key="3">
    <source>
        <dbReference type="Proteomes" id="UP000199101"/>
    </source>
</evidence>
<dbReference type="Gene3D" id="3.20.20.30">
    <property type="entry name" value="Luciferase-like domain"/>
    <property type="match status" value="1"/>
</dbReference>
<name>A0A1C3TY36_9HYPH</name>
<proteinExistence type="predicted"/>
<evidence type="ECO:0000259" key="1">
    <source>
        <dbReference type="Pfam" id="PF00296"/>
    </source>
</evidence>
<dbReference type="PANTHER" id="PTHR30137">
    <property type="entry name" value="LUCIFERASE-LIKE MONOOXYGENASE"/>
    <property type="match status" value="1"/>
</dbReference>
<dbReference type="RefSeq" id="WP_092706183.1">
    <property type="nucleotide sequence ID" value="NZ_FMAG01000001.1"/>
</dbReference>
<dbReference type="GO" id="GO:0016705">
    <property type="term" value="F:oxidoreductase activity, acting on paired donors, with incorporation or reduction of molecular oxygen"/>
    <property type="evidence" value="ECO:0007669"/>
    <property type="project" value="InterPro"/>
</dbReference>
<dbReference type="GO" id="GO:0005829">
    <property type="term" value="C:cytosol"/>
    <property type="evidence" value="ECO:0007669"/>
    <property type="project" value="TreeGrafter"/>
</dbReference>
<keyword evidence="2" id="KW-0503">Monooxygenase</keyword>
<dbReference type="InterPro" id="IPR050766">
    <property type="entry name" value="Bact_Lucif_Oxidored"/>
</dbReference>
<organism evidence="2 3">
    <name type="scientific">Rhizobium multihospitium</name>
    <dbReference type="NCBI Taxonomy" id="410764"/>
    <lineage>
        <taxon>Bacteria</taxon>
        <taxon>Pseudomonadati</taxon>
        <taxon>Pseudomonadota</taxon>
        <taxon>Alphaproteobacteria</taxon>
        <taxon>Hyphomicrobiales</taxon>
        <taxon>Rhizobiaceae</taxon>
        <taxon>Rhizobium/Agrobacterium group</taxon>
        <taxon>Rhizobium</taxon>
    </lineage>
</organism>
<dbReference type="STRING" id="410764.GA0061103_1191"/>
<dbReference type="AlphaFoldDB" id="A0A1C3TY36"/>
<reference evidence="3" key="1">
    <citation type="submission" date="2016-08" db="EMBL/GenBank/DDBJ databases">
        <authorList>
            <person name="Varghese N."/>
            <person name="Submissions Spin"/>
        </authorList>
    </citation>
    <scope>NUCLEOTIDE SEQUENCE [LARGE SCALE GENOMIC DNA]</scope>
    <source>
        <strain evidence="3">HAMBI 2975</strain>
    </source>
</reference>
<dbReference type="Proteomes" id="UP000199101">
    <property type="component" value="Unassembled WGS sequence"/>
</dbReference>
<gene>
    <name evidence="2" type="ORF">GA0061103_1191</name>
</gene>
<dbReference type="GO" id="GO:0004497">
    <property type="term" value="F:monooxygenase activity"/>
    <property type="evidence" value="ECO:0007669"/>
    <property type="project" value="UniProtKB-KW"/>
</dbReference>
<sequence>MSSHAASISHIGFLTPGNYPDEDPLAGLEQTLQLLEYGEGRGFNSAWVRQRHLEPGISSASAFLAAATQRTRHIELGTAVIPIGYESPYRLAEDLATVDVLSRGRLNIGLSAGRPLHADLIGPLAFDGDWESHDFSHQRVLRFADNLRGAYLGNQETVIKTPFGPQRPRLQPYAKGLIDRIWYGGGSLRSAEWAGRNGFNLLIGNVTTGEQTDDFFVAQSRQLETYRASGGDTRRVALGRVIVPFDSADAITRKRYTDYAAGRYERTLSPQGERRTLFARDIVGSSDEILERLRKDPILPHVSEFRLELPYEFHDEEYRQIIHDFVTLIAPELGWKETALLRRSAS</sequence>
<dbReference type="OrthoDB" id="9804736at2"/>
<dbReference type="InterPro" id="IPR011251">
    <property type="entry name" value="Luciferase-like_dom"/>
</dbReference>
<protein>
    <submittedName>
        <fullName evidence="2">Flavin-dependent oxidoreductase, luciferase family (Includes alkanesulfonate monooxygenase SsuD and methylene tetrahydromethanopterin reductase)</fullName>
    </submittedName>
</protein>
<evidence type="ECO:0000313" key="2">
    <source>
        <dbReference type="EMBL" id="SCB08173.1"/>
    </source>
</evidence>
<keyword evidence="3" id="KW-1185">Reference proteome</keyword>
<dbReference type="Pfam" id="PF00296">
    <property type="entry name" value="Bac_luciferase"/>
    <property type="match status" value="1"/>
</dbReference>
<dbReference type="PANTHER" id="PTHR30137:SF15">
    <property type="entry name" value="BLL6902 PROTEIN"/>
    <property type="match status" value="1"/>
</dbReference>